<comment type="similarity">
    <text evidence="1">Belongs to the DENND11 family.</text>
</comment>
<evidence type="ECO:0000256" key="4">
    <source>
        <dbReference type="ARBA" id="ARBA00033400"/>
    </source>
</evidence>
<dbReference type="GO" id="GO:0005085">
    <property type="term" value="F:guanyl-nucleotide exchange factor activity"/>
    <property type="evidence" value="ECO:0007669"/>
    <property type="project" value="UniProtKB-KW"/>
</dbReference>
<dbReference type="OMA" id="LWTEEHM"/>
<evidence type="ECO:0000313" key="6">
    <source>
        <dbReference type="Proteomes" id="UP000694845"/>
    </source>
</evidence>
<evidence type="ECO:0000313" key="7">
    <source>
        <dbReference type="RefSeq" id="XP_022110529.1"/>
    </source>
</evidence>
<evidence type="ECO:0000259" key="5">
    <source>
        <dbReference type="PROSITE" id="PS50211"/>
    </source>
</evidence>
<dbReference type="Proteomes" id="UP000694845">
    <property type="component" value="Unplaced"/>
</dbReference>
<dbReference type="InterPro" id="IPR037516">
    <property type="entry name" value="Tripartite_DENN"/>
</dbReference>
<feature type="domain" description="UDENN" evidence="5">
    <location>
        <begin position="72"/>
        <end position="461"/>
    </location>
</feature>
<reference evidence="7 8" key="1">
    <citation type="submission" date="2025-04" db="UniProtKB">
        <authorList>
            <consortium name="RefSeq"/>
        </authorList>
    </citation>
    <scope>IDENTIFICATION</scope>
</reference>
<sequence length="461" mass="52022">MASPTSDRAPLLVNYQEDFTDIRDPRETVKSLYTKEASLGCPRNSQSVGIDSVTVSACNSVCDLSRYSDSIVAIFVVAFDTRSGNIVEWSLPEDMDLEGVEFKAMASGSHTVLSDFIYFRKDNYYGLSCFQNMHVDSEVERGARMKSVGILATSYTALYKHMQFLENQVRHQLEIPGCYEQLLAFFSDHKASLPSRETSRNTLSVSSPLIGSPGTTPLTTPITTPSSEGSLPTMKITHPAGCFAQFINFFGEQIFTLWKYVLLRKRILFFSPPPIGVVCYRVYCASTLGQHEIFISTATEYKPFFYINVVDIEALESEVSYIACTTEKVFQEKDSLYDVYVDNQNVSAHSANLKTMAKINSMDKEKFNRLNNHRCAMMFRAQELGEELDDDQTFASFFLEQNNHIFQTLLDVSESQDKALTTDHMKAMGLDPIHDRQFIMDLVELYGIDVILMVDNPCCPV</sequence>
<evidence type="ECO:0000256" key="3">
    <source>
        <dbReference type="ARBA" id="ARBA00022658"/>
    </source>
</evidence>
<evidence type="ECO:0000256" key="1">
    <source>
        <dbReference type="ARBA" id="ARBA00007629"/>
    </source>
</evidence>
<dbReference type="AlphaFoldDB" id="A0A8B7ZYN7"/>
<dbReference type="PROSITE" id="PS50211">
    <property type="entry name" value="DENN"/>
    <property type="match status" value="1"/>
</dbReference>
<evidence type="ECO:0000313" key="8">
    <source>
        <dbReference type="RefSeq" id="XP_022110530.1"/>
    </source>
</evidence>
<keyword evidence="6" id="KW-1185">Reference proteome</keyword>
<dbReference type="KEGG" id="aplc:110990051"/>
<proteinExistence type="inferred from homology"/>
<accession>A0A8B7ZYN7</accession>
<dbReference type="Pfam" id="PF09804">
    <property type="entry name" value="DENND11"/>
    <property type="match status" value="1"/>
</dbReference>
<dbReference type="CTD" id="57189"/>
<dbReference type="PANTHER" id="PTHR31017:SF2">
    <property type="entry name" value="DENN DOMAIN-CONTAINING PROTEIN 11"/>
    <property type="match status" value="1"/>
</dbReference>
<dbReference type="GO" id="GO:0005737">
    <property type="term" value="C:cytoplasm"/>
    <property type="evidence" value="ECO:0007669"/>
    <property type="project" value="TreeGrafter"/>
</dbReference>
<dbReference type="InterPro" id="IPR018626">
    <property type="entry name" value="LCHN/Anr2"/>
</dbReference>
<dbReference type="RefSeq" id="XP_022110529.1">
    <property type="nucleotide sequence ID" value="XM_022254837.1"/>
</dbReference>
<protein>
    <recommendedName>
        <fullName evidence="2">DENN domain-containing protein 11</fullName>
    </recommendedName>
    <alternativeName>
        <fullName evidence="4">Protein LCHN</fullName>
    </alternativeName>
</protein>
<dbReference type="InterPro" id="IPR051731">
    <property type="entry name" value="DENND11/AVL9_GEFs"/>
</dbReference>
<keyword evidence="3" id="KW-0344">Guanine-nucleotide releasing factor</keyword>
<dbReference type="GeneID" id="110990051"/>
<organism evidence="6 7">
    <name type="scientific">Acanthaster planci</name>
    <name type="common">Crown-of-thorns starfish</name>
    <dbReference type="NCBI Taxonomy" id="133434"/>
    <lineage>
        <taxon>Eukaryota</taxon>
        <taxon>Metazoa</taxon>
        <taxon>Echinodermata</taxon>
        <taxon>Eleutherozoa</taxon>
        <taxon>Asterozoa</taxon>
        <taxon>Asteroidea</taxon>
        <taxon>Valvatacea</taxon>
        <taxon>Valvatida</taxon>
        <taxon>Acanthasteridae</taxon>
        <taxon>Acanthaster</taxon>
    </lineage>
</organism>
<dbReference type="RefSeq" id="XP_022110530.1">
    <property type="nucleotide sequence ID" value="XM_022254838.1"/>
</dbReference>
<gene>
    <name evidence="7 8" type="primary">LOC110990051</name>
</gene>
<dbReference type="OrthoDB" id="2152680at2759"/>
<dbReference type="PANTHER" id="PTHR31017">
    <property type="entry name" value="LATE SECRETORY PATHWAY PROTEIN AVL9-RELATED"/>
    <property type="match status" value="1"/>
</dbReference>
<name>A0A8B7ZYN7_ACAPL</name>
<evidence type="ECO:0000256" key="2">
    <source>
        <dbReference type="ARBA" id="ARBA00015743"/>
    </source>
</evidence>